<accession>A0A1H0I8L2</accession>
<feature type="binding site" evidence="16">
    <location>
        <begin position="43"/>
        <end position="50"/>
    </location>
    <ligand>
        <name>GTP</name>
        <dbReference type="ChEBI" id="CHEBI:37565"/>
    </ligand>
</feature>
<evidence type="ECO:0000256" key="1">
    <source>
        <dbReference type="ARBA" id="ARBA00000312"/>
    </source>
</evidence>
<feature type="active site" description="GMP-histidine intermediate" evidence="15">
    <location>
        <position position="84"/>
    </location>
</feature>
<dbReference type="GO" id="GO:0009236">
    <property type="term" value="P:cobalamin biosynthetic process"/>
    <property type="evidence" value="ECO:0007669"/>
    <property type="project" value="UniProtKB-UniRule"/>
</dbReference>
<dbReference type="PANTHER" id="PTHR34848:SF1">
    <property type="entry name" value="BIFUNCTIONAL ADENOSYLCOBALAMIN BIOSYNTHESIS PROTEIN COBU"/>
    <property type="match status" value="1"/>
</dbReference>
<evidence type="ECO:0000256" key="2">
    <source>
        <dbReference type="ARBA" id="ARBA00000711"/>
    </source>
</evidence>
<keyword evidence="13 14" id="KW-0342">GTP-binding</keyword>
<evidence type="ECO:0000256" key="8">
    <source>
        <dbReference type="ARBA" id="ARBA00022573"/>
    </source>
</evidence>
<comment type="pathway">
    <text evidence="6 14">Cofactor biosynthesis; adenosylcobalamin biosynthesis; adenosylcobalamin from cob(II)yrinate a,c-diamide: step 5/7.</text>
</comment>
<evidence type="ECO:0000256" key="7">
    <source>
        <dbReference type="ARBA" id="ARBA00007490"/>
    </source>
</evidence>
<dbReference type="GO" id="GO:0005524">
    <property type="term" value="F:ATP binding"/>
    <property type="evidence" value="ECO:0007669"/>
    <property type="project" value="UniProtKB-UniRule"/>
</dbReference>
<dbReference type="NCBIfam" id="NF004469">
    <property type="entry name" value="PRK05800.1"/>
    <property type="match status" value="1"/>
</dbReference>
<keyword evidence="17" id="KW-0548">Nucleotidyltransferase</keyword>
<evidence type="ECO:0000256" key="4">
    <source>
        <dbReference type="ARBA" id="ARBA00003889"/>
    </source>
</evidence>
<evidence type="ECO:0000256" key="3">
    <source>
        <dbReference type="ARBA" id="ARBA00001522"/>
    </source>
</evidence>
<evidence type="ECO:0000256" key="5">
    <source>
        <dbReference type="ARBA" id="ARBA00004692"/>
    </source>
</evidence>
<keyword evidence="18" id="KW-1185">Reference proteome</keyword>
<dbReference type="InterPro" id="IPR027417">
    <property type="entry name" value="P-loop_NTPase"/>
</dbReference>
<evidence type="ECO:0000256" key="13">
    <source>
        <dbReference type="ARBA" id="ARBA00023134"/>
    </source>
</evidence>
<keyword evidence="11 14" id="KW-0418">Kinase</keyword>
<keyword evidence="9 14" id="KW-0808">Transferase</keyword>
<evidence type="ECO:0000256" key="12">
    <source>
        <dbReference type="ARBA" id="ARBA00022840"/>
    </source>
</evidence>
<keyword evidence="8 14" id="KW-0169">Cobalamin biosynthesis</keyword>
<name>A0A1H0I8L2_9RHOB</name>
<dbReference type="EMBL" id="FQZZ01000004">
    <property type="protein sequence ID" value="SHK24831.1"/>
    <property type="molecule type" value="Genomic_DNA"/>
</dbReference>
<dbReference type="GO" id="GO:0005525">
    <property type="term" value="F:GTP binding"/>
    <property type="evidence" value="ECO:0007669"/>
    <property type="project" value="UniProtKB-UniRule"/>
</dbReference>
<dbReference type="Proteomes" id="UP000324252">
    <property type="component" value="Unassembled WGS sequence"/>
</dbReference>
<organism evidence="17 18">
    <name type="scientific">Lutimaribacter pacificus</name>
    <dbReference type="NCBI Taxonomy" id="391948"/>
    <lineage>
        <taxon>Bacteria</taxon>
        <taxon>Pseudomonadati</taxon>
        <taxon>Pseudomonadota</taxon>
        <taxon>Alphaproteobacteria</taxon>
        <taxon>Rhodobacterales</taxon>
        <taxon>Roseobacteraceae</taxon>
        <taxon>Lutimaribacter</taxon>
    </lineage>
</organism>
<proteinExistence type="inferred from homology"/>
<feature type="binding site" evidence="16">
    <location>
        <position position="115"/>
    </location>
    <ligand>
        <name>GTP</name>
        <dbReference type="ChEBI" id="CHEBI:37565"/>
    </ligand>
</feature>
<dbReference type="PANTHER" id="PTHR34848">
    <property type="match status" value="1"/>
</dbReference>
<feature type="binding site" evidence="16">
    <location>
        <begin position="68"/>
        <end position="70"/>
    </location>
    <ligand>
        <name>GTP</name>
        <dbReference type="ChEBI" id="CHEBI:37565"/>
    </ligand>
</feature>
<dbReference type="PIRSF" id="PIRSF006135">
    <property type="entry name" value="CobU"/>
    <property type="match status" value="1"/>
</dbReference>
<comment type="catalytic activity">
    <reaction evidence="2 14">
        <text>adenosylcob(III)inamide phosphate + GTP + H(+) = adenosylcob(III)inamide-GDP + diphosphate</text>
        <dbReference type="Rhea" id="RHEA:22712"/>
        <dbReference type="ChEBI" id="CHEBI:15378"/>
        <dbReference type="ChEBI" id="CHEBI:33019"/>
        <dbReference type="ChEBI" id="CHEBI:37565"/>
        <dbReference type="ChEBI" id="CHEBI:58502"/>
        <dbReference type="ChEBI" id="CHEBI:60487"/>
        <dbReference type="EC" id="2.7.7.62"/>
    </reaction>
</comment>
<reference evidence="17 18" key="1">
    <citation type="submission" date="2016-11" db="EMBL/GenBank/DDBJ databases">
        <authorList>
            <person name="Varghese N."/>
            <person name="Submissions S."/>
        </authorList>
    </citation>
    <scope>NUCLEOTIDE SEQUENCE [LARGE SCALE GENOMIC DNA]</scope>
    <source>
        <strain evidence="17 18">DSM 29620</strain>
    </source>
</reference>
<dbReference type="Gene3D" id="3.40.50.300">
    <property type="entry name" value="P-loop containing nucleotide triphosphate hydrolases"/>
    <property type="match status" value="1"/>
</dbReference>
<dbReference type="EC" id="2.7.1.156" evidence="14"/>
<feature type="binding site" evidence="16">
    <location>
        <begin position="85"/>
        <end position="88"/>
    </location>
    <ligand>
        <name>GTP</name>
        <dbReference type="ChEBI" id="CHEBI:37565"/>
    </ligand>
</feature>
<dbReference type="CDD" id="cd00544">
    <property type="entry name" value="CobU"/>
    <property type="match status" value="1"/>
</dbReference>
<comment type="catalytic activity">
    <reaction evidence="3">
        <text>adenosylcob(III)inamide + GTP = adenosylcob(III)inamide phosphate + GDP + H(+)</text>
        <dbReference type="Rhea" id="RHEA:15765"/>
        <dbReference type="ChEBI" id="CHEBI:2480"/>
        <dbReference type="ChEBI" id="CHEBI:15378"/>
        <dbReference type="ChEBI" id="CHEBI:37565"/>
        <dbReference type="ChEBI" id="CHEBI:58189"/>
        <dbReference type="ChEBI" id="CHEBI:58502"/>
        <dbReference type="EC" id="2.7.1.156"/>
    </reaction>
</comment>
<dbReference type="GO" id="GO:0008820">
    <property type="term" value="F:cobinamide phosphate guanylyltransferase activity"/>
    <property type="evidence" value="ECO:0007669"/>
    <property type="project" value="UniProtKB-UniRule"/>
</dbReference>
<dbReference type="EC" id="2.7.7.62" evidence="14"/>
<evidence type="ECO:0000256" key="10">
    <source>
        <dbReference type="ARBA" id="ARBA00022741"/>
    </source>
</evidence>
<comment type="catalytic activity">
    <reaction evidence="1 14">
        <text>adenosylcob(III)inamide + ATP = adenosylcob(III)inamide phosphate + ADP + H(+)</text>
        <dbReference type="Rhea" id="RHEA:15769"/>
        <dbReference type="ChEBI" id="CHEBI:2480"/>
        <dbReference type="ChEBI" id="CHEBI:15378"/>
        <dbReference type="ChEBI" id="CHEBI:30616"/>
        <dbReference type="ChEBI" id="CHEBI:58502"/>
        <dbReference type="ChEBI" id="CHEBI:456216"/>
        <dbReference type="EC" id="2.7.1.156"/>
    </reaction>
</comment>
<dbReference type="UniPathway" id="UPA00148">
    <property type="reaction ID" value="UER00236"/>
</dbReference>
<evidence type="ECO:0000313" key="18">
    <source>
        <dbReference type="Proteomes" id="UP000324252"/>
    </source>
</evidence>
<evidence type="ECO:0000256" key="6">
    <source>
        <dbReference type="ARBA" id="ARBA00005159"/>
    </source>
</evidence>
<comment type="function">
    <text evidence="4 14">Catalyzes ATP-dependent phosphorylation of adenosylcobinamide and addition of GMP to adenosylcobinamide phosphate.</text>
</comment>
<dbReference type="InterPro" id="IPR003203">
    <property type="entry name" value="CobU/CobP"/>
</dbReference>
<keyword evidence="12 14" id="KW-0067">ATP-binding</keyword>
<sequence>MAPFLPFRVVPSLGAWSVLRGTASAGSQKVTSAMLPSLTLVLGGAASGKSSYAEGLAERASQTRLYLATAQAGDAEMAGKIAAHRARRGAGWRTAEAPFDPAPALADAKGVVLFDCATMWLSNHLLADHDVGTGGDLLISALAACPVPVIVVSNELGLSVVPENALARRFRQAQGELNQRLAERAGLVVFVAAGLPLALKGTLP</sequence>
<evidence type="ECO:0000256" key="14">
    <source>
        <dbReference type="PIRNR" id="PIRNR006135"/>
    </source>
</evidence>
<evidence type="ECO:0000256" key="16">
    <source>
        <dbReference type="PIRSR" id="PIRSR006135-2"/>
    </source>
</evidence>
<dbReference type="SUPFAM" id="SSF52540">
    <property type="entry name" value="P-loop containing nucleoside triphosphate hydrolases"/>
    <property type="match status" value="1"/>
</dbReference>
<protein>
    <recommendedName>
        <fullName evidence="14">Bifunctional adenosylcobalamin biosynthesis protein</fullName>
        <ecNumber evidence="14">2.7.1.156</ecNumber>
        <ecNumber evidence="14">2.7.7.62</ecNumber>
    </recommendedName>
</protein>
<comment type="similarity">
    <text evidence="7 14">Belongs to the CobU/CobP family.</text>
</comment>
<feature type="binding site" evidence="16">
    <location>
        <position position="96"/>
    </location>
    <ligand>
        <name>GTP</name>
        <dbReference type="ChEBI" id="CHEBI:37565"/>
    </ligand>
</feature>
<evidence type="ECO:0000256" key="15">
    <source>
        <dbReference type="PIRSR" id="PIRSR006135-1"/>
    </source>
</evidence>
<dbReference type="Pfam" id="PF02283">
    <property type="entry name" value="CobU"/>
    <property type="match status" value="1"/>
</dbReference>
<dbReference type="AlphaFoldDB" id="A0A1H0I8L2"/>
<evidence type="ECO:0000256" key="11">
    <source>
        <dbReference type="ARBA" id="ARBA00022777"/>
    </source>
</evidence>
<evidence type="ECO:0000313" key="17">
    <source>
        <dbReference type="EMBL" id="SHK24831.1"/>
    </source>
</evidence>
<gene>
    <name evidence="17" type="ORF">SAMN05444142_10492</name>
</gene>
<comment type="pathway">
    <text evidence="5 14">Cofactor biosynthesis; adenosylcobalamin biosynthesis; adenosylcobalamin from cob(II)yrinate a,c-diamide: step 6/7.</text>
</comment>
<evidence type="ECO:0000256" key="9">
    <source>
        <dbReference type="ARBA" id="ARBA00022679"/>
    </source>
</evidence>
<dbReference type="GO" id="GO:0043752">
    <property type="term" value="F:adenosylcobinamide kinase activity"/>
    <property type="evidence" value="ECO:0007669"/>
    <property type="project" value="UniProtKB-EC"/>
</dbReference>
<keyword evidence="10 14" id="KW-0547">Nucleotide-binding</keyword>